<evidence type="ECO:0000256" key="2">
    <source>
        <dbReference type="ARBA" id="ARBA00005916"/>
    </source>
</evidence>
<reference evidence="16 17" key="1">
    <citation type="journal article" date="2022" name="Microbiol. Resour. Announc.">
        <title>Complete Genome Sequence of the Hyperthermophilic and Acidophilic Archaeon Saccharolobus caldissimus Strain HS-3T.</title>
        <authorList>
            <person name="Sakai H.D."/>
            <person name="Kurosawa N."/>
        </authorList>
    </citation>
    <scope>NUCLEOTIDE SEQUENCE [LARGE SCALE GENOMIC DNA]</scope>
    <source>
        <strain evidence="16 17">JCM32116</strain>
    </source>
</reference>
<dbReference type="AlphaFoldDB" id="A0AAQ4CMP7"/>
<comment type="similarity">
    <text evidence="2 8">Belongs to the glutamyl-tRNA reductase family.</text>
</comment>
<dbReference type="InterPro" id="IPR036453">
    <property type="entry name" value="GluRdtase_dimer_dom_sf"/>
</dbReference>
<dbReference type="GO" id="GO:0008883">
    <property type="term" value="F:glutamyl-tRNA reductase activity"/>
    <property type="evidence" value="ECO:0007669"/>
    <property type="project" value="UniProtKB-UniRule"/>
</dbReference>
<feature type="binding site" evidence="8 10">
    <location>
        <position position="122"/>
    </location>
    <ligand>
        <name>substrate</name>
    </ligand>
</feature>
<dbReference type="CDD" id="cd05213">
    <property type="entry name" value="NAD_bind_Glutamyl_tRNA_reduct"/>
    <property type="match status" value="1"/>
</dbReference>
<dbReference type="RefSeq" id="WP_229571108.1">
    <property type="nucleotide sequence ID" value="NZ_AP025226.1"/>
</dbReference>
<dbReference type="Pfam" id="PF00745">
    <property type="entry name" value="GlutR_dimer"/>
    <property type="match status" value="1"/>
</dbReference>
<organism evidence="16 17">
    <name type="scientific">Saccharolobus caldissimus</name>
    <dbReference type="NCBI Taxonomy" id="1702097"/>
    <lineage>
        <taxon>Archaea</taxon>
        <taxon>Thermoproteota</taxon>
        <taxon>Thermoprotei</taxon>
        <taxon>Sulfolobales</taxon>
        <taxon>Sulfolobaceae</taxon>
        <taxon>Saccharolobus</taxon>
    </lineage>
</organism>
<evidence type="ECO:0000256" key="8">
    <source>
        <dbReference type="HAMAP-Rule" id="MF_00087"/>
    </source>
</evidence>
<dbReference type="GO" id="GO:0050661">
    <property type="term" value="F:NADP binding"/>
    <property type="evidence" value="ECO:0007669"/>
    <property type="project" value="InterPro"/>
</dbReference>
<feature type="domain" description="Glutamyl-tRNA reductase N-terminal" evidence="15">
    <location>
        <begin position="17"/>
        <end position="158"/>
    </location>
</feature>
<feature type="binding site" evidence="8 11">
    <location>
        <begin position="191"/>
        <end position="196"/>
    </location>
    <ligand>
        <name>NADP(+)</name>
        <dbReference type="ChEBI" id="CHEBI:58349"/>
    </ligand>
</feature>
<comment type="catalytic activity">
    <reaction evidence="7 8">
        <text>(S)-4-amino-5-oxopentanoate + tRNA(Glu) + NADP(+) = L-glutamyl-tRNA(Glu) + NADPH + H(+)</text>
        <dbReference type="Rhea" id="RHEA:12344"/>
        <dbReference type="Rhea" id="RHEA-COMP:9663"/>
        <dbReference type="Rhea" id="RHEA-COMP:9680"/>
        <dbReference type="ChEBI" id="CHEBI:15378"/>
        <dbReference type="ChEBI" id="CHEBI:57501"/>
        <dbReference type="ChEBI" id="CHEBI:57783"/>
        <dbReference type="ChEBI" id="CHEBI:58349"/>
        <dbReference type="ChEBI" id="CHEBI:78442"/>
        <dbReference type="ChEBI" id="CHEBI:78520"/>
        <dbReference type="EC" id="1.2.1.70"/>
    </reaction>
</comment>
<comment type="function">
    <text evidence="8">Catalyzes the NADPH-dependent reduction of glutamyl-tRNA(Glu) to glutamate 1-semialdehyde (GSA).</text>
</comment>
<feature type="binding site" evidence="8 10">
    <location>
        <position position="111"/>
    </location>
    <ligand>
        <name>substrate</name>
    </ligand>
</feature>
<comment type="miscellaneous">
    <text evidence="8">During catalysis, the active site Cys acts as a nucleophile attacking the alpha-carbonyl group of tRNA-bound glutamate with the formation of a thioester intermediate between enzyme and glutamate, and the concomitant release of tRNA(Glu). The thioester intermediate is finally reduced by direct hydride transfer from NADPH, to form the product GSA.</text>
</comment>
<protein>
    <recommendedName>
        <fullName evidence="3 8">Glutamyl-tRNA reductase</fullName>
        <shortName evidence="8">GluTR</shortName>
        <ecNumber evidence="3 8">1.2.1.70</ecNumber>
    </recommendedName>
</protein>
<dbReference type="SUPFAM" id="SSF69742">
    <property type="entry name" value="Glutamyl tRNA-reductase catalytic, N-terminal domain"/>
    <property type="match status" value="1"/>
</dbReference>
<comment type="subunit">
    <text evidence="8">Homodimer.</text>
</comment>
<evidence type="ECO:0000256" key="10">
    <source>
        <dbReference type="PIRSR" id="PIRSR000445-2"/>
    </source>
</evidence>
<feature type="binding site" evidence="8 10">
    <location>
        <begin position="116"/>
        <end position="118"/>
    </location>
    <ligand>
        <name>substrate</name>
    </ligand>
</feature>
<sequence length="419" mass="47959">MNTNSDEFINNYCSVIFTYKTVGISDLHSYYLRETEIKMLHNLVNAELVVLQTCNRVEMYLYSPNKIKDEVDKIIQYLNAVHKKPIGDQAKILCGREAIRHLFLVASGADSLAIGEYEILSQIRSTIDMFRKMGISGKYLQILFERAIKVGRRVREKTNISKGKVGIYSIAIDEAKKIVGDITNKRIAIVGAGEMGEKFASMLYNEGAKNVTILNRTVEKAKALALKYNYNYDSLNLEKIGNFDIAFIAISHDFIQIENKWKTLIIDVSIPPLFSGNNVITLKELEKISLVNLKAREEEMKKIEEIVNEGIDEFIYDYKKEIYDEIIGIIMHRIENIRKNEVIRAINELQKLGIRSQDALEIVDLMSKSMIKKIFEPLFSNVKDIVFNGGDSINYINFLVNIFKDGNIPSNKTEKIKEK</sequence>
<evidence type="ECO:0000256" key="1">
    <source>
        <dbReference type="ARBA" id="ARBA00005059"/>
    </source>
</evidence>
<dbReference type="NCBIfam" id="NF000751">
    <property type="entry name" value="PRK00045.4-1"/>
    <property type="match status" value="1"/>
</dbReference>
<dbReference type="InterPro" id="IPR036291">
    <property type="entry name" value="NAD(P)-bd_dom_sf"/>
</dbReference>
<dbReference type="InterPro" id="IPR006151">
    <property type="entry name" value="Shikm_DH/Glu-tRNA_Rdtase"/>
</dbReference>
<name>A0AAQ4CMP7_9CREN</name>
<keyword evidence="5 8" id="KW-0560">Oxidoreductase</keyword>
<dbReference type="KEGG" id="scas:SACC_00950"/>
<comment type="domain">
    <text evidence="8">Possesses an unusual extended V-shaped dimeric structure with each monomer consisting of three distinct domains arranged along a curved 'spinal' alpha-helix. The N-terminal catalytic domain specifically recognizes the glutamate moiety of the substrate. The second domain is the NADPH-binding domain, and the third C-terminal domain is responsible for dimerization.</text>
</comment>
<evidence type="ECO:0000259" key="15">
    <source>
        <dbReference type="Pfam" id="PF05201"/>
    </source>
</evidence>
<dbReference type="EC" id="1.2.1.70" evidence="3 8"/>
<accession>A0AAQ4CMP7</accession>
<feature type="site" description="Important for activity" evidence="8 12">
    <location>
        <position position="101"/>
    </location>
</feature>
<dbReference type="PIRSF" id="PIRSF000445">
    <property type="entry name" value="4pyrrol_synth_GluRdtase"/>
    <property type="match status" value="1"/>
</dbReference>
<feature type="binding site" evidence="8 10">
    <location>
        <begin position="53"/>
        <end position="56"/>
    </location>
    <ligand>
        <name>substrate</name>
    </ligand>
</feature>
<dbReference type="NCBIfam" id="NF000752">
    <property type="entry name" value="PRK00045.4-2"/>
    <property type="match status" value="1"/>
</dbReference>
<dbReference type="SUPFAM" id="SSF51735">
    <property type="entry name" value="NAD(P)-binding Rossmann-fold domains"/>
    <property type="match status" value="1"/>
</dbReference>
<evidence type="ECO:0000256" key="12">
    <source>
        <dbReference type="PIRSR" id="PIRSR000445-4"/>
    </source>
</evidence>
<dbReference type="Gene3D" id="3.30.460.30">
    <property type="entry name" value="Glutamyl-tRNA reductase, N-terminal domain"/>
    <property type="match status" value="1"/>
</dbReference>
<keyword evidence="17" id="KW-1185">Reference proteome</keyword>
<dbReference type="Pfam" id="PF01488">
    <property type="entry name" value="Shikimate_DH"/>
    <property type="match status" value="1"/>
</dbReference>
<dbReference type="InterPro" id="IPR015896">
    <property type="entry name" value="4pyrrol_synth_GluRdtase_dimer"/>
</dbReference>
<dbReference type="PROSITE" id="PS00747">
    <property type="entry name" value="GLUTR"/>
    <property type="match status" value="1"/>
</dbReference>
<evidence type="ECO:0000259" key="13">
    <source>
        <dbReference type="Pfam" id="PF00745"/>
    </source>
</evidence>
<evidence type="ECO:0000256" key="5">
    <source>
        <dbReference type="ARBA" id="ARBA00023002"/>
    </source>
</evidence>
<evidence type="ECO:0000256" key="7">
    <source>
        <dbReference type="ARBA" id="ARBA00047464"/>
    </source>
</evidence>
<dbReference type="Gene3D" id="3.40.50.720">
    <property type="entry name" value="NAD(P)-binding Rossmann-like Domain"/>
    <property type="match status" value="1"/>
</dbReference>
<dbReference type="Proteomes" id="UP001319921">
    <property type="component" value="Chromosome"/>
</dbReference>
<dbReference type="PANTHER" id="PTHR43013">
    <property type="entry name" value="GLUTAMYL-TRNA REDUCTASE"/>
    <property type="match status" value="1"/>
</dbReference>
<evidence type="ECO:0000256" key="4">
    <source>
        <dbReference type="ARBA" id="ARBA00022857"/>
    </source>
</evidence>
<keyword evidence="4 8" id="KW-0521">NADP</keyword>
<dbReference type="InterPro" id="IPR015895">
    <property type="entry name" value="4pyrrol_synth_GluRdtase_N"/>
</dbReference>
<dbReference type="GO" id="GO:0019353">
    <property type="term" value="P:protoporphyrinogen IX biosynthetic process from glutamate"/>
    <property type="evidence" value="ECO:0007669"/>
    <property type="project" value="TreeGrafter"/>
</dbReference>
<dbReference type="Pfam" id="PF05201">
    <property type="entry name" value="GlutR_N"/>
    <property type="match status" value="1"/>
</dbReference>
<dbReference type="GeneID" id="68864809"/>
<evidence type="ECO:0000313" key="16">
    <source>
        <dbReference type="EMBL" id="BDB97078.1"/>
    </source>
</evidence>
<gene>
    <name evidence="8" type="primary">hemA</name>
    <name evidence="16" type="ORF">SACC_00950</name>
</gene>
<evidence type="ECO:0000259" key="14">
    <source>
        <dbReference type="Pfam" id="PF01488"/>
    </source>
</evidence>
<evidence type="ECO:0000256" key="9">
    <source>
        <dbReference type="PIRSR" id="PIRSR000445-1"/>
    </source>
</evidence>
<comment type="pathway">
    <text evidence="1 8">Porphyrin-containing compound metabolism; protoporphyrin-IX biosynthesis; 5-aminolevulinate from L-glutamyl-tRNA(Glu): step 1/2.</text>
</comment>
<dbReference type="PANTHER" id="PTHR43013:SF1">
    <property type="entry name" value="GLUTAMYL-TRNA REDUCTASE"/>
    <property type="match status" value="1"/>
</dbReference>
<proteinExistence type="inferred from homology"/>
<dbReference type="InterPro" id="IPR036343">
    <property type="entry name" value="GluRdtase_N_sf"/>
</dbReference>
<feature type="domain" description="Quinate/shikimate 5-dehydrogenase/glutamyl-tRNA reductase" evidence="14">
    <location>
        <begin position="174"/>
        <end position="271"/>
    </location>
</feature>
<dbReference type="HAMAP" id="MF_00087">
    <property type="entry name" value="Glu_tRNA_reductase"/>
    <property type="match status" value="1"/>
</dbReference>
<evidence type="ECO:0000313" key="17">
    <source>
        <dbReference type="Proteomes" id="UP001319921"/>
    </source>
</evidence>
<dbReference type="InterPro" id="IPR000343">
    <property type="entry name" value="4pyrrol_synth_GluRdtase"/>
</dbReference>
<dbReference type="InterPro" id="IPR018214">
    <property type="entry name" value="GluRdtase_CS"/>
</dbReference>
<feature type="domain" description="Tetrapyrrole biosynthesis glutamyl-tRNA reductase dimerisation" evidence="13">
    <location>
        <begin position="302"/>
        <end position="404"/>
    </location>
</feature>
<dbReference type="SUPFAM" id="SSF69075">
    <property type="entry name" value="Glutamyl tRNA-reductase dimerization domain"/>
    <property type="match status" value="1"/>
</dbReference>
<evidence type="ECO:0000256" key="3">
    <source>
        <dbReference type="ARBA" id="ARBA00012970"/>
    </source>
</evidence>
<dbReference type="EMBL" id="AP025226">
    <property type="protein sequence ID" value="BDB97078.1"/>
    <property type="molecule type" value="Genomic_DNA"/>
</dbReference>
<evidence type="ECO:0000256" key="11">
    <source>
        <dbReference type="PIRSR" id="PIRSR000445-3"/>
    </source>
</evidence>
<keyword evidence="6 8" id="KW-0627">Porphyrin biosynthesis</keyword>
<evidence type="ECO:0000256" key="6">
    <source>
        <dbReference type="ARBA" id="ARBA00023244"/>
    </source>
</evidence>
<feature type="active site" description="Nucleophile" evidence="8 9">
    <location>
        <position position="54"/>
    </location>
</feature>